<evidence type="ECO:0000256" key="6">
    <source>
        <dbReference type="RuleBase" id="RU003797"/>
    </source>
</evidence>
<comment type="similarity">
    <text evidence="6">Belongs to the UPF0758 family.</text>
</comment>
<evidence type="ECO:0000256" key="1">
    <source>
        <dbReference type="ARBA" id="ARBA00022670"/>
    </source>
</evidence>
<keyword evidence="2" id="KW-0479">Metal-binding</keyword>
<evidence type="ECO:0000256" key="2">
    <source>
        <dbReference type="ARBA" id="ARBA00022723"/>
    </source>
</evidence>
<dbReference type="InterPro" id="IPR010994">
    <property type="entry name" value="RuvA_2-like"/>
</dbReference>
<dbReference type="InterPro" id="IPR025657">
    <property type="entry name" value="RadC_JAB"/>
</dbReference>
<name>A0A967EBV1_9PROT</name>
<dbReference type="InterPro" id="IPR001405">
    <property type="entry name" value="UPF0758"/>
</dbReference>
<dbReference type="NCBIfam" id="TIGR00608">
    <property type="entry name" value="radc"/>
    <property type="match status" value="1"/>
</dbReference>
<protein>
    <submittedName>
        <fullName evidence="8">DNA repair protein RadC</fullName>
    </submittedName>
</protein>
<evidence type="ECO:0000256" key="3">
    <source>
        <dbReference type="ARBA" id="ARBA00022801"/>
    </source>
</evidence>
<keyword evidence="9" id="KW-1185">Reference proteome</keyword>
<dbReference type="GO" id="GO:0006508">
    <property type="term" value="P:proteolysis"/>
    <property type="evidence" value="ECO:0007669"/>
    <property type="project" value="UniProtKB-KW"/>
</dbReference>
<dbReference type="Pfam" id="PF04002">
    <property type="entry name" value="RadC"/>
    <property type="match status" value="1"/>
</dbReference>
<accession>A0A967EBV1</accession>
<dbReference type="GO" id="GO:0008237">
    <property type="term" value="F:metallopeptidase activity"/>
    <property type="evidence" value="ECO:0007669"/>
    <property type="project" value="UniProtKB-KW"/>
</dbReference>
<dbReference type="PROSITE" id="PS01302">
    <property type="entry name" value="UPF0758"/>
    <property type="match status" value="1"/>
</dbReference>
<dbReference type="SUPFAM" id="SSF47781">
    <property type="entry name" value="RuvA domain 2-like"/>
    <property type="match status" value="1"/>
</dbReference>
<dbReference type="Gene3D" id="3.40.140.10">
    <property type="entry name" value="Cytidine Deaminase, domain 2"/>
    <property type="match status" value="1"/>
</dbReference>
<keyword evidence="5" id="KW-0482">Metalloprotease</keyword>
<evidence type="ECO:0000256" key="4">
    <source>
        <dbReference type="ARBA" id="ARBA00022833"/>
    </source>
</evidence>
<reference evidence="8" key="1">
    <citation type="submission" date="2019-11" db="EMBL/GenBank/DDBJ databases">
        <title>Description of new Acetobacter species.</title>
        <authorList>
            <person name="Cleenwerck I."/>
            <person name="Sombolestani A.S."/>
        </authorList>
    </citation>
    <scope>NUCLEOTIDE SEQUENCE</scope>
    <source>
        <strain evidence="8">LMG 1626</strain>
    </source>
</reference>
<dbReference type="SUPFAM" id="SSF102712">
    <property type="entry name" value="JAB1/MPN domain"/>
    <property type="match status" value="1"/>
</dbReference>
<evidence type="ECO:0000256" key="5">
    <source>
        <dbReference type="ARBA" id="ARBA00023049"/>
    </source>
</evidence>
<keyword evidence="1" id="KW-0645">Protease</keyword>
<evidence type="ECO:0000313" key="9">
    <source>
        <dbReference type="Proteomes" id="UP000597459"/>
    </source>
</evidence>
<dbReference type="CDD" id="cd08071">
    <property type="entry name" value="MPN_DUF2466"/>
    <property type="match status" value="1"/>
</dbReference>
<gene>
    <name evidence="8" type="primary">radC</name>
    <name evidence="8" type="ORF">GOB87_01190</name>
</gene>
<comment type="caution">
    <text evidence="8">The sequence shown here is derived from an EMBL/GenBank/DDBJ whole genome shotgun (WGS) entry which is preliminary data.</text>
</comment>
<organism evidence="8 9">
    <name type="scientific">Acetobacter estunensis</name>
    <dbReference type="NCBI Taxonomy" id="104097"/>
    <lineage>
        <taxon>Bacteria</taxon>
        <taxon>Pseudomonadati</taxon>
        <taxon>Pseudomonadota</taxon>
        <taxon>Alphaproteobacteria</taxon>
        <taxon>Acetobacterales</taxon>
        <taxon>Acetobacteraceae</taxon>
        <taxon>Acetobacter</taxon>
    </lineage>
</organism>
<dbReference type="InterPro" id="IPR020891">
    <property type="entry name" value="UPF0758_CS"/>
</dbReference>
<dbReference type="Gene3D" id="1.10.150.20">
    <property type="entry name" value="5' to 3' exonuclease, C-terminal subdomain"/>
    <property type="match status" value="1"/>
</dbReference>
<dbReference type="RefSeq" id="WP_166312727.1">
    <property type="nucleotide sequence ID" value="NZ_WOTH01000002.1"/>
</dbReference>
<dbReference type="AlphaFoldDB" id="A0A967EBV1"/>
<sequence>MSQDDRESLIRLIRLAMPRNEQPAILAENLLERFGSFPSVLAAPTQALRSVMGVGPHMLSALKVFREAAVRLQRASLEDCEVLLHRDQLHIYLAAVLAREVIEQFHILFLDGEGRLIADESQARGTVNHTPVYPREVVRRALELEAAALILVHNHPSGDPTPSRDDVEMTKQVAAAATVFGIVVRDHIIVGNGKWLSFADTNRM</sequence>
<dbReference type="PANTHER" id="PTHR30471:SF3">
    <property type="entry name" value="UPF0758 PROTEIN YEES-RELATED"/>
    <property type="match status" value="1"/>
</dbReference>
<keyword evidence="3" id="KW-0378">Hydrolase</keyword>
<feature type="domain" description="MPN" evidence="7">
    <location>
        <begin position="82"/>
        <end position="204"/>
    </location>
</feature>
<evidence type="ECO:0000259" key="7">
    <source>
        <dbReference type="PROSITE" id="PS50249"/>
    </source>
</evidence>
<evidence type="ECO:0000313" key="8">
    <source>
        <dbReference type="EMBL" id="NHO52581.1"/>
    </source>
</evidence>
<dbReference type="Proteomes" id="UP000597459">
    <property type="component" value="Unassembled WGS sequence"/>
</dbReference>
<dbReference type="PANTHER" id="PTHR30471">
    <property type="entry name" value="DNA REPAIR PROTEIN RADC"/>
    <property type="match status" value="1"/>
</dbReference>
<dbReference type="PROSITE" id="PS50249">
    <property type="entry name" value="MPN"/>
    <property type="match status" value="1"/>
</dbReference>
<dbReference type="NCBIfam" id="NF000642">
    <property type="entry name" value="PRK00024.1"/>
    <property type="match status" value="1"/>
</dbReference>
<proteinExistence type="inferred from homology"/>
<keyword evidence="4" id="KW-0862">Zinc</keyword>
<dbReference type="GO" id="GO:0046872">
    <property type="term" value="F:metal ion binding"/>
    <property type="evidence" value="ECO:0007669"/>
    <property type="project" value="UniProtKB-KW"/>
</dbReference>
<dbReference type="InterPro" id="IPR037518">
    <property type="entry name" value="MPN"/>
</dbReference>
<dbReference type="EMBL" id="WOTH01000002">
    <property type="protein sequence ID" value="NHO52581.1"/>
    <property type="molecule type" value="Genomic_DNA"/>
</dbReference>